<keyword evidence="2" id="KW-1185">Reference proteome</keyword>
<evidence type="ECO:0000313" key="1">
    <source>
        <dbReference type="EMBL" id="RUL84038.1"/>
    </source>
</evidence>
<dbReference type="EMBL" id="RYZH01000053">
    <property type="protein sequence ID" value="RUL84038.1"/>
    <property type="molecule type" value="Genomic_DNA"/>
</dbReference>
<proteinExistence type="predicted"/>
<dbReference type="Pfam" id="PF18742">
    <property type="entry name" value="DpnII-MboI"/>
    <property type="match status" value="1"/>
</dbReference>
<reference evidence="1 2" key="2">
    <citation type="submission" date="2019-01" db="EMBL/GenBank/DDBJ databases">
        <title>Tautonia sociabilis, a novel thermotolerant planctomycete of Isosphaeraceae family, isolated from a 4000 m deep subterranean habitat.</title>
        <authorList>
            <person name="Kovaleva O.L."/>
            <person name="Elcheninov A.G."/>
            <person name="Van Heerden E."/>
            <person name="Toshchakov S.V."/>
            <person name="Novikov A."/>
            <person name="Bonch-Osmolovskaya E.A."/>
            <person name="Kublanov I.V."/>
        </authorList>
    </citation>
    <scope>NUCLEOTIDE SEQUENCE [LARGE SCALE GENOMIC DNA]</scope>
    <source>
        <strain evidence="1 2">GM2012</strain>
    </source>
</reference>
<dbReference type="AlphaFoldDB" id="A0A432MER2"/>
<protein>
    <submittedName>
        <fullName evidence="1">Uncharacterized protein</fullName>
    </submittedName>
</protein>
<accession>A0A432MER2</accession>
<comment type="caution">
    <text evidence="1">The sequence shown here is derived from an EMBL/GenBank/DDBJ whole genome shotgun (WGS) entry which is preliminary data.</text>
</comment>
<evidence type="ECO:0000313" key="2">
    <source>
        <dbReference type="Proteomes" id="UP000280296"/>
    </source>
</evidence>
<gene>
    <name evidence="1" type="ORF">TsocGM_21085</name>
</gene>
<sequence>MQLRHSNRTTIEFKDEYDVQDAMRALLYLHFADVRPEEWTPSYGGKSTRMDFLLKREQVVVEVKMTRKGLDQKELIVQLTEDKERYRSHPDCRALVCFIYDPTSVCENPAALESDLSDTEGAFRVSVIVVPQGG</sequence>
<reference evidence="1 2" key="1">
    <citation type="submission" date="2018-12" db="EMBL/GenBank/DDBJ databases">
        <authorList>
            <person name="Toschakov S.V."/>
        </authorList>
    </citation>
    <scope>NUCLEOTIDE SEQUENCE [LARGE SCALE GENOMIC DNA]</scope>
    <source>
        <strain evidence="1 2">GM2012</strain>
    </source>
</reference>
<name>A0A432MER2_9BACT</name>
<dbReference type="Proteomes" id="UP000280296">
    <property type="component" value="Unassembled WGS sequence"/>
</dbReference>
<organism evidence="1 2">
    <name type="scientific">Tautonia sociabilis</name>
    <dbReference type="NCBI Taxonomy" id="2080755"/>
    <lineage>
        <taxon>Bacteria</taxon>
        <taxon>Pseudomonadati</taxon>
        <taxon>Planctomycetota</taxon>
        <taxon>Planctomycetia</taxon>
        <taxon>Isosphaerales</taxon>
        <taxon>Isosphaeraceae</taxon>
        <taxon>Tautonia</taxon>
    </lineage>
</organism>